<proteinExistence type="predicted"/>
<accession>C0DRT4</accession>
<dbReference type="AlphaFoldDB" id="C0DRT4"/>
<organism evidence="1 2">
    <name type="scientific">Eikenella corrodens ATCC 23834</name>
    <dbReference type="NCBI Taxonomy" id="546274"/>
    <lineage>
        <taxon>Bacteria</taxon>
        <taxon>Pseudomonadati</taxon>
        <taxon>Pseudomonadota</taxon>
        <taxon>Betaproteobacteria</taxon>
        <taxon>Neisseriales</taxon>
        <taxon>Neisseriaceae</taxon>
        <taxon>Eikenella</taxon>
    </lineage>
</organism>
<comment type="caution">
    <text evidence="1">The sequence shown here is derived from an EMBL/GenBank/DDBJ whole genome shotgun (WGS) entry which is preliminary data.</text>
</comment>
<reference evidence="1 2" key="1">
    <citation type="submission" date="2009-01" db="EMBL/GenBank/DDBJ databases">
        <authorList>
            <person name="Fulton L."/>
            <person name="Clifton S."/>
            <person name="Chinwalla A.T."/>
            <person name="Mitreva M."/>
            <person name="Sodergren E."/>
            <person name="Weinstock G."/>
            <person name="Clifton S."/>
            <person name="Dooling D.J."/>
            <person name="Fulton B."/>
            <person name="Minx P."/>
            <person name="Pepin K.H."/>
            <person name="Johnson M."/>
            <person name="Bhonagiri V."/>
            <person name="Nash W.E."/>
            <person name="Mardis E.R."/>
            <person name="Wilson R.K."/>
        </authorList>
    </citation>
    <scope>NUCLEOTIDE SEQUENCE [LARGE SCALE GENOMIC DNA]</scope>
    <source>
        <strain evidence="1 2">ATCC 23834</strain>
    </source>
</reference>
<name>C0DRT4_EIKCO</name>
<dbReference type="Proteomes" id="UP000005837">
    <property type="component" value="Unassembled WGS sequence"/>
</dbReference>
<evidence type="ECO:0000313" key="1">
    <source>
        <dbReference type="EMBL" id="EEG25232.1"/>
    </source>
</evidence>
<gene>
    <name evidence="1" type="ORF">EIKCOROL_00051</name>
</gene>
<dbReference type="EMBL" id="ACEA01000002">
    <property type="protein sequence ID" value="EEG25232.1"/>
    <property type="molecule type" value="Genomic_DNA"/>
</dbReference>
<dbReference type="HOGENOM" id="CLU_3250795_0_0_4"/>
<sequence length="42" mass="4413">MCGLLGHGGRPYGGMESGYFSAKRGWVLASQKLSSGCVETSF</sequence>
<protein>
    <submittedName>
        <fullName evidence="1">Uncharacterized protein</fullName>
    </submittedName>
</protein>
<evidence type="ECO:0000313" key="2">
    <source>
        <dbReference type="Proteomes" id="UP000005837"/>
    </source>
</evidence>